<keyword evidence="1 2" id="KW-0539">Nucleus</keyword>
<sequence>MELLVMEQFLGILLHKLQPRVVAEQPKSCKKAASLVEDLTKALAEPGGPARASEDLEPSKTQAPPRPVSDQPALGVLPAALGRPEDEELGWAEVPGLGTQAAASPGS</sequence>
<dbReference type="PROSITE" id="PS50804">
    <property type="entry name" value="SCAN_BOX"/>
    <property type="match status" value="1"/>
</dbReference>
<proteinExistence type="predicted"/>
<keyword evidence="6" id="KW-1185">Reference proteome</keyword>
<dbReference type="SUPFAM" id="SSF47353">
    <property type="entry name" value="Retrovirus capsid dimerization domain-like"/>
    <property type="match status" value="1"/>
</dbReference>
<gene>
    <name evidence="5" type="ORF">J1605_017666</name>
</gene>
<evidence type="ECO:0000256" key="3">
    <source>
        <dbReference type="SAM" id="MobiDB-lite"/>
    </source>
</evidence>
<dbReference type="InterPro" id="IPR050916">
    <property type="entry name" value="SCAN-C2H2_zinc_finger"/>
</dbReference>
<dbReference type="InterPro" id="IPR038269">
    <property type="entry name" value="SCAN_sf"/>
</dbReference>
<dbReference type="SMART" id="SM00431">
    <property type="entry name" value="SCAN"/>
    <property type="match status" value="1"/>
</dbReference>
<dbReference type="InterPro" id="IPR003309">
    <property type="entry name" value="SCAN_dom"/>
</dbReference>
<comment type="caution">
    <text evidence="5">The sequence shown here is derived from an EMBL/GenBank/DDBJ whole genome shotgun (WGS) entry which is preliminary data.</text>
</comment>
<evidence type="ECO:0000313" key="5">
    <source>
        <dbReference type="EMBL" id="KAJ8796939.1"/>
    </source>
</evidence>
<evidence type="ECO:0000256" key="1">
    <source>
        <dbReference type="ARBA" id="ARBA00023242"/>
    </source>
</evidence>
<dbReference type="Pfam" id="PF02023">
    <property type="entry name" value="SCAN"/>
    <property type="match status" value="1"/>
</dbReference>
<feature type="region of interest" description="Disordered" evidence="3">
    <location>
        <begin position="42"/>
        <end position="107"/>
    </location>
</feature>
<dbReference type="PANTHER" id="PTHR45935:SF32">
    <property type="entry name" value="ZINC FINGER AND SCAN DOMAIN CONTAINING 18"/>
    <property type="match status" value="1"/>
</dbReference>
<dbReference type="PANTHER" id="PTHR45935">
    <property type="entry name" value="PROTEIN ZBED8-RELATED"/>
    <property type="match status" value="1"/>
</dbReference>
<feature type="domain" description="SCAN box" evidence="4">
    <location>
        <begin position="1"/>
        <end position="43"/>
    </location>
</feature>
<dbReference type="AlphaFoldDB" id="A0AB34I2W4"/>
<protein>
    <recommendedName>
        <fullName evidence="4">SCAN box domain-containing protein</fullName>
    </recommendedName>
</protein>
<dbReference type="Proteomes" id="UP001159641">
    <property type="component" value="Unassembled WGS sequence"/>
</dbReference>
<dbReference type="Gene3D" id="1.10.4020.10">
    <property type="entry name" value="DNA breaking-rejoining enzymes"/>
    <property type="match status" value="1"/>
</dbReference>
<comment type="subcellular location">
    <subcellularLocation>
        <location evidence="2">Nucleus</location>
    </subcellularLocation>
</comment>
<dbReference type="EMBL" id="JAIQCJ010000277">
    <property type="protein sequence ID" value="KAJ8796939.1"/>
    <property type="molecule type" value="Genomic_DNA"/>
</dbReference>
<dbReference type="GO" id="GO:0005634">
    <property type="term" value="C:nucleus"/>
    <property type="evidence" value="ECO:0007669"/>
    <property type="project" value="UniProtKB-SubCell"/>
</dbReference>
<reference evidence="5 6" key="1">
    <citation type="submission" date="2022-11" db="EMBL/GenBank/DDBJ databases">
        <title>Whole genome sequence of Eschrichtius robustus ER-17-0199.</title>
        <authorList>
            <person name="Bruniche-Olsen A."/>
            <person name="Black A.N."/>
            <person name="Fields C.J."/>
            <person name="Walden K."/>
            <person name="Dewoody J.A."/>
        </authorList>
    </citation>
    <scope>NUCLEOTIDE SEQUENCE [LARGE SCALE GENOMIC DNA]</scope>
    <source>
        <strain evidence="5">ER-17-0199</strain>
        <tissue evidence="5">Blubber</tissue>
    </source>
</reference>
<accession>A0AB34I2W4</accession>
<evidence type="ECO:0000256" key="2">
    <source>
        <dbReference type="PROSITE-ProRule" id="PRU00187"/>
    </source>
</evidence>
<evidence type="ECO:0000313" key="6">
    <source>
        <dbReference type="Proteomes" id="UP001159641"/>
    </source>
</evidence>
<name>A0AB34I2W4_ESCRO</name>
<evidence type="ECO:0000259" key="4">
    <source>
        <dbReference type="PROSITE" id="PS50804"/>
    </source>
</evidence>
<organism evidence="5 6">
    <name type="scientific">Eschrichtius robustus</name>
    <name type="common">California gray whale</name>
    <name type="synonym">Eschrichtius gibbosus</name>
    <dbReference type="NCBI Taxonomy" id="9764"/>
    <lineage>
        <taxon>Eukaryota</taxon>
        <taxon>Metazoa</taxon>
        <taxon>Chordata</taxon>
        <taxon>Craniata</taxon>
        <taxon>Vertebrata</taxon>
        <taxon>Euteleostomi</taxon>
        <taxon>Mammalia</taxon>
        <taxon>Eutheria</taxon>
        <taxon>Laurasiatheria</taxon>
        <taxon>Artiodactyla</taxon>
        <taxon>Whippomorpha</taxon>
        <taxon>Cetacea</taxon>
        <taxon>Mysticeti</taxon>
        <taxon>Eschrichtiidae</taxon>
        <taxon>Eschrichtius</taxon>
    </lineage>
</organism>